<evidence type="ECO:0000313" key="1">
    <source>
        <dbReference type="EMBL" id="CAK9091183.1"/>
    </source>
</evidence>
<dbReference type="Gene3D" id="3.40.50.150">
    <property type="entry name" value="Vaccinia Virus protein VP39"/>
    <property type="match status" value="1"/>
</dbReference>
<name>A0ABP0QSU5_9DINO</name>
<accession>A0ABP0QSU5</accession>
<keyword evidence="2" id="KW-1185">Reference proteome</keyword>
<reference evidence="1 2" key="1">
    <citation type="submission" date="2024-02" db="EMBL/GenBank/DDBJ databases">
        <authorList>
            <person name="Chen Y."/>
            <person name="Shah S."/>
            <person name="Dougan E. K."/>
            <person name="Thang M."/>
            <person name="Chan C."/>
        </authorList>
    </citation>
    <scope>NUCLEOTIDE SEQUENCE [LARGE SCALE GENOMIC DNA]</scope>
</reference>
<dbReference type="InterPro" id="IPR029063">
    <property type="entry name" value="SAM-dependent_MTases_sf"/>
</dbReference>
<dbReference type="SUPFAM" id="SSF53335">
    <property type="entry name" value="S-adenosyl-L-methionine-dependent methyltransferases"/>
    <property type="match status" value="1"/>
</dbReference>
<proteinExistence type="predicted"/>
<gene>
    <name evidence="1" type="ORF">CCMP2556_LOCUS43759</name>
</gene>
<protein>
    <submittedName>
        <fullName evidence="1">Uncharacterized protein</fullName>
    </submittedName>
</protein>
<sequence length="315" mass="35485">MKKFYSIDAADVCVKQYCHAHSGDCPLLSKDSDLEVAGLPCWDFSIAGKRRMEEGPTNTAFITHAKRMVEKENLRIQMIKLLYGGHYNIKKLMTETDDVGHSGASRERVYLILSHKRKTVEIADPVAVYEKIRNFIRQSIQTTPSDYMVSSDSEVLREAAQLAVKRGMRAPATVAPGRLGVKKLLNKREKQAVAYLDHAYKQRAKQNPEFDPDLVYFLGDNPWNRIVWSAASGRLPTLRMNRGLMWIPHRSRWLTARERLASMGFPVTQAMAEAMGSMEIPIKDVQRASSAAGNAMHFGVVGLVQMVALASYRRT</sequence>
<organism evidence="1 2">
    <name type="scientific">Durusdinium trenchii</name>
    <dbReference type="NCBI Taxonomy" id="1381693"/>
    <lineage>
        <taxon>Eukaryota</taxon>
        <taxon>Sar</taxon>
        <taxon>Alveolata</taxon>
        <taxon>Dinophyceae</taxon>
        <taxon>Suessiales</taxon>
        <taxon>Symbiodiniaceae</taxon>
        <taxon>Durusdinium</taxon>
    </lineage>
</organism>
<evidence type="ECO:0000313" key="2">
    <source>
        <dbReference type="Proteomes" id="UP001642484"/>
    </source>
</evidence>
<comment type="caution">
    <text evidence="1">The sequence shown here is derived from an EMBL/GenBank/DDBJ whole genome shotgun (WGS) entry which is preliminary data.</text>
</comment>
<dbReference type="Proteomes" id="UP001642484">
    <property type="component" value="Unassembled WGS sequence"/>
</dbReference>
<dbReference type="EMBL" id="CAXAMN010024929">
    <property type="protein sequence ID" value="CAK9091183.1"/>
    <property type="molecule type" value="Genomic_DNA"/>
</dbReference>